<sequence length="88" mass="9653">MTSHLLRHCTIPDLFLFIFGLLVLLFAGTTVLWFLFLICIFILGKAYLRSRGVFSVCALHGPPGAGDDGDDGDDWDDDDDGIATGLYD</sequence>
<keyword evidence="4" id="KW-1185">Reference proteome</keyword>
<name>A0A9X9S4W5_METOG</name>
<dbReference type="Proteomes" id="UP001163096">
    <property type="component" value="Chromosome"/>
</dbReference>
<accession>A0A9X9S4W5</accession>
<keyword evidence="2" id="KW-0812">Transmembrane</keyword>
<keyword evidence="2" id="KW-1133">Transmembrane helix</keyword>
<proteinExistence type="predicted"/>
<gene>
    <name evidence="3" type="ORF">OU421_02310</name>
</gene>
<dbReference type="AlphaFoldDB" id="A0A9X9S4W5"/>
<evidence type="ECO:0000313" key="4">
    <source>
        <dbReference type="Proteomes" id="UP001163096"/>
    </source>
</evidence>
<organism evidence="3 4">
    <name type="scientific">Methanogenium organophilum</name>
    <dbReference type="NCBI Taxonomy" id="2199"/>
    <lineage>
        <taxon>Archaea</taxon>
        <taxon>Methanobacteriati</taxon>
        <taxon>Methanobacteriota</taxon>
        <taxon>Stenosarchaea group</taxon>
        <taxon>Methanomicrobia</taxon>
        <taxon>Methanomicrobiales</taxon>
        <taxon>Methanomicrobiaceae</taxon>
        <taxon>Methanogenium</taxon>
    </lineage>
</organism>
<dbReference type="GeneID" id="76833898"/>
<feature type="region of interest" description="Disordered" evidence="1">
    <location>
        <begin position="64"/>
        <end position="88"/>
    </location>
</feature>
<reference evidence="3" key="1">
    <citation type="submission" date="2022-11" db="EMBL/GenBank/DDBJ databases">
        <title>Complete genome sequence of Methanogenium organophilum DSM 3596.</title>
        <authorList>
            <person name="Chen S.-C."/>
            <person name="Lai S.-J."/>
            <person name="You Y.-T."/>
        </authorList>
    </citation>
    <scope>NUCLEOTIDE SEQUENCE</scope>
    <source>
        <strain evidence="3">DSM 3596</strain>
    </source>
</reference>
<dbReference type="RefSeq" id="WP_268186990.1">
    <property type="nucleotide sequence ID" value="NZ_CP113361.1"/>
</dbReference>
<dbReference type="KEGG" id="mou:OU421_02310"/>
<feature type="compositionally biased region" description="Acidic residues" evidence="1">
    <location>
        <begin position="67"/>
        <end position="81"/>
    </location>
</feature>
<protein>
    <submittedName>
        <fullName evidence="3">Uncharacterized protein</fullName>
    </submittedName>
</protein>
<feature type="transmembrane region" description="Helical" evidence="2">
    <location>
        <begin position="14"/>
        <end position="43"/>
    </location>
</feature>
<dbReference type="EMBL" id="CP113361">
    <property type="protein sequence ID" value="WAI01726.1"/>
    <property type="molecule type" value="Genomic_DNA"/>
</dbReference>
<evidence type="ECO:0000256" key="1">
    <source>
        <dbReference type="SAM" id="MobiDB-lite"/>
    </source>
</evidence>
<evidence type="ECO:0000256" key="2">
    <source>
        <dbReference type="SAM" id="Phobius"/>
    </source>
</evidence>
<evidence type="ECO:0000313" key="3">
    <source>
        <dbReference type="EMBL" id="WAI01726.1"/>
    </source>
</evidence>
<keyword evidence="2" id="KW-0472">Membrane</keyword>